<evidence type="ECO:0000256" key="6">
    <source>
        <dbReference type="SAM" id="Phobius"/>
    </source>
</evidence>
<dbReference type="CDD" id="cd15904">
    <property type="entry name" value="TSPO_MBR"/>
    <property type="match status" value="1"/>
</dbReference>
<proteinExistence type="inferred from homology"/>
<dbReference type="Gene3D" id="1.20.1260.100">
    <property type="entry name" value="TspO/MBR protein"/>
    <property type="match status" value="1"/>
</dbReference>
<organism evidence="7 8">
    <name type="scientific">Aquincola tertiaricarbonis</name>
    <dbReference type="NCBI Taxonomy" id="391953"/>
    <lineage>
        <taxon>Bacteria</taxon>
        <taxon>Pseudomonadati</taxon>
        <taxon>Pseudomonadota</taxon>
        <taxon>Betaproteobacteria</taxon>
        <taxon>Burkholderiales</taxon>
        <taxon>Sphaerotilaceae</taxon>
        <taxon>Aquincola</taxon>
    </lineage>
</organism>
<protein>
    <submittedName>
        <fullName evidence="7">Tryptophan-rich sensory protein</fullName>
    </submittedName>
</protein>
<dbReference type="EMBL" id="CP097635">
    <property type="protein sequence ID" value="URI08221.1"/>
    <property type="molecule type" value="Genomic_DNA"/>
</dbReference>
<feature type="transmembrane region" description="Helical" evidence="6">
    <location>
        <begin position="77"/>
        <end position="95"/>
    </location>
</feature>
<dbReference type="Pfam" id="PF03073">
    <property type="entry name" value="TspO_MBR"/>
    <property type="match status" value="1"/>
</dbReference>
<reference evidence="7" key="1">
    <citation type="submission" date="2022-05" db="EMBL/GenBank/DDBJ databases">
        <title>An RpoN-dependent PEP-CTERM gene is involved in floc formation of an Aquincola tertiaricarbonis strain.</title>
        <authorList>
            <person name="Qiu D."/>
            <person name="Xia M."/>
        </authorList>
    </citation>
    <scope>NUCLEOTIDE SEQUENCE</scope>
    <source>
        <strain evidence="7">RN12</strain>
    </source>
</reference>
<feature type="transmembrane region" description="Helical" evidence="6">
    <location>
        <begin position="38"/>
        <end position="57"/>
    </location>
</feature>
<dbReference type="PANTHER" id="PTHR10057:SF0">
    <property type="entry name" value="TRANSLOCATOR PROTEIN"/>
    <property type="match status" value="1"/>
</dbReference>
<feature type="transmembrane region" description="Helical" evidence="6">
    <location>
        <begin position="130"/>
        <end position="149"/>
    </location>
</feature>
<evidence type="ECO:0000256" key="3">
    <source>
        <dbReference type="ARBA" id="ARBA00022692"/>
    </source>
</evidence>
<dbReference type="Proteomes" id="UP001056201">
    <property type="component" value="Chromosome 1"/>
</dbReference>
<evidence type="ECO:0000256" key="1">
    <source>
        <dbReference type="ARBA" id="ARBA00004141"/>
    </source>
</evidence>
<accession>A0ABY4S455</accession>
<evidence type="ECO:0000256" key="5">
    <source>
        <dbReference type="ARBA" id="ARBA00023136"/>
    </source>
</evidence>
<dbReference type="RefSeq" id="WP_250196443.1">
    <property type="nucleotide sequence ID" value="NZ_CP097635.1"/>
</dbReference>
<dbReference type="InterPro" id="IPR004307">
    <property type="entry name" value="TspO_MBR"/>
</dbReference>
<feature type="transmembrane region" description="Helical" evidence="6">
    <location>
        <begin position="161"/>
        <end position="181"/>
    </location>
</feature>
<name>A0ABY4S455_AQUTE</name>
<evidence type="ECO:0000313" key="7">
    <source>
        <dbReference type="EMBL" id="URI08221.1"/>
    </source>
</evidence>
<comment type="similarity">
    <text evidence="2">Belongs to the TspO/BZRP family.</text>
</comment>
<comment type="subcellular location">
    <subcellularLocation>
        <location evidence="1">Membrane</location>
        <topology evidence="1">Multi-pass membrane protein</topology>
    </subcellularLocation>
</comment>
<keyword evidence="8" id="KW-1185">Reference proteome</keyword>
<evidence type="ECO:0000256" key="4">
    <source>
        <dbReference type="ARBA" id="ARBA00022989"/>
    </source>
</evidence>
<evidence type="ECO:0000256" key="2">
    <source>
        <dbReference type="ARBA" id="ARBA00007524"/>
    </source>
</evidence>
<dbReference type="InterPro" id="IPR038330">
    <property type="entry name" value="TspO/MBR-related_sf"/>
</dbReference>
<keyword evidence="3 6" id="KW-0812">Transmembrane</keyword>
<keyword evidence="5 6" id="KW-0472">Membrane</keyword>
<feature type="transmembrane region" description="Helical" evidence="6">
    <location>
        <begin position="107"/>
        <end position="124"/>
    </location>
</feature>
<evidence type="ECO:0000313" key="8">
    <source>
        <dbReference type="Proteomes" id="UP001056201"/>
    </source>
</evidence>
<keyword evidence="4 6" id="KW-1133">Transmembrane helix</keyword>
<gene>
    <name evidence="7" type="ORF">MW290_06510</name>
</gene>
<sequence>MTTTATRPSLPPMRPMRRGQDLAEPLAPWNRPTRAARWWSMGVPLLLVLVGNGLLFATGTAGADPAFSSLRLAPPGWFVGLMWALIFPMWGYARWRVWQAGAVGRRAARWVVALMAWGLAYPVLTLGFETGLSAVANVASLALVLLTTRRVQRASAPAARWLVPSIVWIGFATALGLAAWWH</sequence>
<dbReference type="PANTHER" id="PTHR10057">
    <property type="entry name" value="PERIPHERAL-TYPE BENZODIAZEPINE RECEPTOR"/>
    <property type="match status" value="1"/>
</dbReference>